<comment type="caution">
    <text evidence="2">The sequence shown here is derived from an EMBL/GenBank/DDBJ whole genome shotgun (WGS) entry which is preliminary data.</text>
</comment>
<name>A0A327RBY0_9FLAO</name>
<proteinExistence type="predicted"/>
<keyword evidence="2" id="KW-0378">Hydrolase</keyword>
<dbReference type="InterPro" id="IPR036034">
    <property type="entry name" value="PDZ_sf"/>
</dbReference>
<dbReference type="EMBL" id="QLLO01000005">
    <property type="protein sequence ID" value="RAJ14486.1"/>
    <property type="molecule type" value="Genomic_DNA"/>
</dbReference>
<gene>
    <name evidence="2" type="ORF">LY08_01661</name>
</gene>
<keyword evidence="2" id="KW-0645">Protease</keyword>
<reference evidence="2 3" key="1">
    <citation type="submission" date="2018-06" db="EMBL/GenBank/DDBJ databases">
        <title>Genomic Encyclopedia of Archaeal and Bacterial Type Strains, Phase II (KMG-II): from individual species to whole genera.</title>
        <authorList>
            <person name="Goeker M."/>
        </authorList>
    </citation>
    <scope>NUCLEOTIDE SEQUENCE [LARGE SCALE GENOMIC DNA]</scope>
    <source>
        <strain evidence="2 3">DSM 24464</strain>
    </source>
</reference>
<dbReference type="GO" id="GO:0008233">
    <property type="term" value="F:peptidase activity"/>
    <property type="evidence" value="ECO:0007669"/>
    <property type="project" value="UniProtKB-KW"/>
</dbReference>
<evidence type="ECO:0000313" key="2">
    <source>
        <dbReference type="EMBL" id="RAJ14486.1"/>
    </source>
</evidence>
<keyword evidence="3" id="KW-1185">Reference proteome</keyword>
<dbReference type="SUPFAM" id="SSF50630">
    <property type="entry name" value="Acid proteases"/>
    <property type="match status" value="1"/>
</dbReference>
<dbReference type="PROSITE" id="PS50106">
    <property type="entry name" value="PDZ"/>
    <property type="match status" value="1"/>
</dbReference>
<organism evidence="2 3">
    <name type="scientific">Olleya aquimaris</name>
    <dbReference type="NCBI Taxonomy" id="639310"/>
    <lineage>
        <taxon>Bacteria</taxon>
        <taxon>Pseudomonadati</taxon>
        <taxon>Bacteroidota</taxon>
        <taxon>Flavobacteriia</taxon>
        <taxon>Flavobacteriales</taxon>
        <taxon>Flavobacteriaceae</taxon>
    </lineage>
</organism>
<evidence type="ECO:0000259" key="1">
    <source>
        <dbReference type="PROSITE" id="PS50106"/>
    </source>
</evidence>
<dbReference type="AlphaFoldDB" id="A0A327RBY0"/>
<evidence type="ECO:0000313" key="3">
    <source>
        <dbReference type="Proteomes" id="UP000248703"/>
    </source>
</evidence>
<dbReference type="InterPro" id="IPR001478">
    <property type="entry name" value="PDZ"/>
</dbReference>
<dbReference type="SUPFAM" id="SSF50156">
    <property type="entry name" value="PDZ domain-like"/>
    <property type="match status" value="1"/>
</dbReference>
<dbReference type="Pfam" id="PF13650">
    <property type="entry name" value="Asp_protease_2"/>
    <property type="match status" value="2"/>
</dbReference>
<dbReference type="Gene3D" id="2.40.70.10">
    <property type="entry name" value="Acid Proteases"/>
    <property type="match status" value="2"/>
</dbReference>
<dbReference type="Pfam" id="PF17820">
    <property type="entry name" value="PDZ_6"/>
    <property type="match status" value="1"/>
</dbReference>
<sequence>MLDKGVTSQKIRFELVNNVIIIPVEINGLPLKFLLDTGVSKPIVFNFLKASDSLKVLHAEKIKLKGLGDGDYIDALRSSHNTFKIGNAVNTDQTFFAIFDPSVNFAPKLGIAIDGIIGYDLFKDFIVEINYSNRFIRLHKPDKYSYKDCKKCETFNLEFNNNKPYVNAEVLTDGHEISVKMLIDTGSSDAIWLFEDAEKNLTLSKNYFYDFLGSGLSGNVYGKRTKIDALKLKRFMLENPKAAFPDSVTIASVKKFKDRDGTLGGEILKRFNSIIDYTNSKLTLKPNHFFNKKFSYNKSGLQVEHDGVRLVMEIDMSNNVATINQNKATSELEVKSVIANAYKYTIKPSYVIYNIIKDSPADLAGLQKGDIIYRINGNGTQDMTLKNLVGHFYQKEGTKIKLLVDRNGKTMKFEFLLQSPIK</sequence>
<dbReference type="InterPro" id="IPR021109">
    <property type="entry name" value="Peptidase_aspartic_dom_sf"/>
</dbReference>
<dbReference type="Proteomes" id="UP000248703">
    <property type="component" value="Unassembled WGS sequence"/>
</dbReference>
<protein>
    <submittedName>
        <fullName evidence="2">Aspartyl protease</fullName>
    </submittedName>
</protein>
<dbReference type="Gene3D" id="2.30.42.10">
    <property type="match status" value="1"/>
</dbReference>
<accession>A0A327RBY0</accession>
<dbReference type="GO" id="GO:0006508">
    <property type="term" value="P:proteolysis"/>
    <property type="evidence" value="ECO:0007669"/>
    <property type="project" value="UniProtKB-KW"/>
</dbReference>
<dbReference type="InterPro" id="IPR041489">
    <property type="entry name" value="PDZ_6"/>
</dbReference>
<dbReference type="SMART" id="SM00228">
    <property type="entry name" value="PDZ"/>
    <property type="match status" value="1"/>
</dbReference>
<feature type="domain" description="PDZ" evidence="1">
    <location>
        <begin position="331"/>
        <end position="389"/>
    </location>
</feature>